<dbReference type="InterPro" id="IPR005835">
    <property type="entry name" value="NTP_transferase_dom"/>
</dbReference>
<keyword evidence="1" id="KW-0129">CBS domain</keyword>
<reference evidence="4" key="1">
    <citation type="submission" date="2018-05" db="EMBL/GenBank/DDBJ databases">
        <title>Azospirillum thermophila sp. nov., a novel isolated from hot spring.</title>
        <authorList>
            <person name="Zhao Z."/>
        </authorList>
    </citation>
    <scope>NUCLEOTIDE SEQUENCE [LARGE SCALE GENOMIC DNA]</scope>
    <source>
        <strain evidence="4">CFH 70021</strain>
        <plasmid evidence="4">unnamed4</plasmid>
    </source>
</reference>
<dbReference type="InterPro" id="IPR050486">
    <property type="entry name" value="Mannose-1P_guanyltransferase"/>
</dbReference>
<dbReference type="KEGG" id="azz:DEW08_30020"/>
<evidence type="ECO:0000313" key="4">
    <source>
        <dbReference type="Proteomes" id="UP000245629"/>
    </source>
</evidence>
<keyword evidence="4" id="KW-1185">Reference proteome</keyword>
<evidence type="ECO:0000256" key="1">
    <source>
        <dbReference type="PROSITE-ProRule" id="PRU00703"/>
    </source>
</evidence>
<dbReference type="CDD" id="cd06426">
    <property type="entry name" value="NTP_transferase_like_2"/>
    <property type="match status" value="1"/>
</dbReference>
<dbReference type="AlphaFoldDB" id="A0A2S2D1H8"/>
<dbReference type="CDD" id="cd04607">
    <property type="entry name" value="CBS_pair_NTP_transferase_assoc"/>
    <property type="match status" value="1"/>
</dbReference>
<dbReference type="InterPro" id="IPR029044">
    <property type="entry name" value="Nucleotide-diphossugar_trans"/>
</dbReference>
<dbReference type="SUPFAM" id="SSF53448">
    <property type="entry name" value="Nucleotide-diphospho-sugar transferases"/>
    <property type="match status" value="1"/>
</dbReference>
<dbReference type="SMART" id="SM00116">
    <property type="entry name" value="CBS"/>
    <property type="match status" value="2"/>
</dbReference>
<dbReference type="InterPro" id="IPR046342">
    <property type="entry name" value="CBS_dom_sf"/>
</dbReference>
<dbReference type="Pfam" id="PF00571">
    <property type="entry name" value="CBS"/>
    <property type="match status" value="2"/>
</dbReference>
<protein>
    <submittedName>
        <fullName evidence="3">Alcohol dehydrogenase</fullName>
    </submittedName>
</protein>
<proteinExistence type="predicted"/>
<dbReference type="Gene3D" id="3.90.550.10">
    <property type="entry name" value="Spore Coat Polysaccharide Biosynthesis Protein SpsA, Chain A"/>
    <property type="match status" value="1"/>
</dbReference>
<sequence>MEERLKAHTVAPSCTILEAVQCIDRNALHIVLVTDTDHRLLGTVTDGDVRRAILRGVPLAAPVGDIMERSPAVAQVGIGETEAAALLQARRLRHLPVVDGNGVVVALLGLDELISGTRRPNAVLLMAGGLGMRLRPLTETMPKPMIPIGGKPLLQTIIESFIAQGFHNFYISLNYRGEVIREHFGTGEAWGARIRYIEEQERLGTAGCLALLPDRQEHPLLVMNGDILTAVNYQHMLQFHADSGAAATMAAFEQQLHVPYGVLELDGPRLVRVVEKPAHQFYINAGIYILDPEILDHLPATRPYDMPTLFEDLIARGGKAAAFPIREYWRDIGRWTDLELAEAEFPDVFK</sequence>
<evidence type="ECO:0000259" key="2">
    <source>
        <dbReference type="PROSITE" id="PS51371"/>
    </source>
</evidence>
<gene>
    <name evidence="3" type="ORF">DEW08_30020</name>
</gene>
<dbReference type="OrthoDB" id="9814110at2"/>
<organism evidence="3 4">
    <name type="scientific">Azospirillum thermophilum</name>
    <dbReference type="NCBI Taxonomy" id="2202148"/>
    <lineage>
        <taxon>Bacteria</taxon>
        <taxon>Pseudomonadati</taxon>
        <taxon>Pseudomonadota</taxon>
        <taxon>Alphaproteobacteria</taxon>
        <taxon>Rhodospirillales</taxon>
        <taxon>Azospirillaceae</taxon>
        <taxon>Azospirillum</taxon>
    </lineage>
</organism>
<dbReference type="EMBL" id="CP029359">
    <property type="protein sequence ID" value="AWK90297.1"/>
    <property type="molecule type" value="Genomic_DNA"/>
</dbReference>
<dbReference type="PANTHER" id="PTHR22572">
    <property type="entry name" value="SUGAR-1-PHOSPHATE GUANYL TRANSFERASE"/>
    <property type="match status" value="1"/>
</dbReference>
<feature type="domain" description="CBS" evidence="2">
    <location>
        <begin position="67"/>
        <end position="123"/>
    </location>
</feature>
<dbReference type="Gene3D" id="3.10.580.10">
    <property type="entry name" value="CBS-domain"/>
    <property type="match status" value="1"/>
</dbReference>
<dbReference type="InterPro" id="IPR000644">
    <property type="entry name" value="CBS_dom"/>
</dbReference>
<keyword evidence="3" id="KW-0614">Plasmid</keyword>
<geneLocation type="plasmid" evidence="3 4">
    <name>unnamed4</name>
</geneLocation>
<accession>A0A2S2D1H8</accession>
<dbReference type="Pfam" id="PF00483">
    <property type="entry name" value="NTP_transferase"/>
    <property type="match status" value="1"/>
</dbReference>
<name>A0A2S2D1H8_9PROT</name>
<dbReference type="SUPFAM" id="SSF54631">
    <property type="entry name" value="CBS-domain pair"/>
    <property type="match status" value="1"/>
</dbReference>
<feature type="domain" description="CBS" evidence="2">
    <location>
        <begin position="1"/>
        <end position="59"/>
    </location>
</feature>
<evidence type="ECO:0000313" key="3">
    <source>
        <dbReference type="EMBL" id="AWK90297.1"/>
    </source>
</evidence>
<dbReference type="Proteomes" id="UP000245629">
    <property type="component" value="Plasmid unnamed4"/>
</dbReference>
<dbReference type="PROSITE" id="PS51371">
    <property type="entry name" value="CBS"/>
    <property type="match status" value="2"/>
</dbReference>